<dbReference type="SUPFAM" id="SSF54427">
    <property type="entry name" value="NTF2-like"/>
    <property type="match status" value="1"/>
</dbReference>
<gene>
    <name evidence="1" type="ORF">KBB96_18030</name>
</gene>
<accession>A0A975IYZ4</accession>
<dbReference type="GO" id="GO:0030638">
    <property type="term" value="P:polyketide metabolic process"/>
    <property type="evidence" value="ECO:0007669"/>
    <property type="project" value="InterPro"/>
</dbReference>
<dbReference type="InterPro" id="IPR032710">
    <property type="entry name" value="NTF2-like_dom_sf"/>
</dbReference>
<evidence type="ECO:0000313" key="1">
    <source>
        <dbReference type="EMBL" id="QUE50747.1"/>
    </source>
</evidence>
<dbReference type="Gene3D" id="3.10.450.50">
    <property type="match status" value="1"/>
</dbReference>
<dbReference type="RefSeq" id="WP_211630886.1">
    <property type="nucleotide sequence ID" value="NZ_CP073100.1"/>
</dbReference>
<proteinExistence type="predicted"/>
<reference evidence="1" key="1">
    <citation type="submission" date="2021-04" db="EMBL/GenBank/DDBJ databases">
        <title>Luteolibacter sp. 32A isolated from the skin of an Anderson's salamander (Ambystoma andersonii).</title>
        <authorList>
            <person name="Spergser J."/>
            <person name="Busse H.-J."/>
        </authorList>
    </citation>
    <scope>NUCLEOTIDE SEQUENCE</scope>
    <source>
        <strain evidence="1">32A</strain>
    </source>
</reference>
<sequence>MSETNREKAFRWMEGIWNQRQFGVIDELFAPNGVGHHEGMETHDVESMHHFVAGILEAFPDIRVEVDHAIEEGDHVVIRWTAHGTHIGNNLGVPATEAEVSFSGMTWMTFDDNGQICEGWDSWNQGALIQQLAQAALVR</sequence>
<protein>
    <submittedName>
        <fullName evidence="1">Ester cyclase</fullName>
    </submittedName>
</protein>
<dbReference type="PANTHER" id="PTHR38436:SF1">
    <property type="entry name" value="ESTER CYCLASE"/>
    <property type="match status" value="1"/>
</dbReference>
<name>A0A975IYZ4_9BACT</name>
<dbReference type="PANTHER" id="PTHR38436">
    <property type="entry name" value="POLYKETIDE CYCLASE SNOAL-LIKE DOMAIN"/>
    <property type="match status" value="1"/>
</dbReference>
<dbReference type="InterPro" id="IPR009959">
    <property type="entry name" value="Cyclase_SnoaL-like"/>
</dbReference>
<keyword evidence="2" id="KW-1185">Reference proteome</keyword>
<dbReference type="Proteomes" id="UP000676169">
    <property type="component" value="Chromosome"/>
</dbReference>
<dbReference type="EMBL" id="CP073100">
    <property type="protein sequence ID" value="QUE50747.1"/>
    <property type="molecule type" value="Genomic_DNA"/>
</dbReference>
<evidence type="ECO:0000313" key="2">
    <source>
        <dbReference type="Proteomes" id="UP000676169"/>
    </source>
</evidence>
<dbReference type="AlphaFoldDB" id="A0A975IYZ4"/>
<organism evidence="1 2">
    <name type="scientific">Luteolibacter ambystomatis</name>
    <dbReference type="NCBI Taxonomy" id="2824561"/>
    <lineage>
        <taxon>Bacteria</taxon>
        <taxon>Pseudomonadati</taxon>
        <taxon>Verrucomicrobiota</taxon>
        <taxon>Verrucomicrobiia</taxon>
        <taxon>Verrucomicrobiales</taxon>
        <taxon>Verrucomicrobiaceae</taxon>
        <taxon>Luteolibacter</taxon>
    </lineage>
</organism>
<dbReference type="KEGG" id="lamb:KBB96_18030"/>
<dbReference type="Pfam" id="PF07366">
    <property type="entry name" value="SnoaL"/>
    <property type="match status" value="1"/>
</dbReference>